<dbReference type="AlphaFoldDB" id="A0A645GPP9"/>
<reference evidence="2" key="1">
    <citation type="submission" date="2019-08" db="EMBL/GenBank/DDBJ databases">
        <authorList>
            <person name="Kucharzyk K."/>
            <person name="Murdoch R.W."/>
            <person name="Higgins S."/>
            <person name="Loffler F."/>
        </authorList>
    </citation>
    <scope>NUCLEOTIDE SEQUENCE</scope>
</reference>
<accession>A0A645GPP9</accession>
<dbReference type="Pfam" id="PF20441">
    <property type="entry name" value="TerL_nuclease"/>
    <property type="match status" value="1"/>
</dbReference>
<feature type="domain" description="Terminase large subunit-like endonuclease" evidence="1">
    <location>
        <begin position="37"/>
        <end position="203"/>
    </location>
</feature>
<evidence type="ECO:0000313" key="2">
    <source>
        <dbReference type="EMBL" id="MPN27892.1"/>
    </source>
</evidence>
<dbReference type="EMBL" id="VSSQ01077938">
    <property type="protein sequence ID" value="MPN27892.1"/>
    <property type="molecule type" value="Genomic_DNA"/>
</dbReference>
<sequence>MKAYRNKLMLAITTAGEDTNSFCYRRLKTCQKILEGEIKDESYFVFIAKADQNEDGSVDYTNPLEHEKANPSYGVTIVPEEMLREAHISSNEKGSLMGFLAKELNIYMPSIKAYFSKDKFVESDSFYNWTLEELAKLPIFWYGGVDLAKIKDLTAAVLYGHYNGVDIIIPHAWFPITRAYEKAKQDGIDLFGWQDNGFLDMCNSILYSSRML</sequence>
<gene>
    <name evidence="2" type="ORF">SDC9_175326</name>
</gene>
<dbReference type="InterPro" id="IPR046462">
    <property type="entry name" value="TerL_nuclease"/>
</dbReference>
<dbReference type="InterPro" id="IPR005021">
    <property type="entry name" value="Terminase_largesu-like"/>
</dbReference>
<protein>
    <recommendedName>
        <fullName evidence="1">Terminase large subunit-like endonuclease domain-containing protein</fullName>
    </recommendedName>
</protein>
<dbReference type="GO" id="GO:0004519">
    <property type="term" value="F:endonuclease activity"/>
    <property type="evidence" value="ECO:0007669"/>
    <property type="project" value="InterPro"/>
</dbReference>
<comment type="caution">
    <text evidence="2">The sequence shown here is derived from an EMBL/GenBank/DDBJ whole genome shotgun (WGS) entry which is preliminary data.</text>
</comment>
<organism evidence="2">
    <name type="scientific">bioreactor metagenome</name>
    <dbReference type="NCBI Taxonomy" id="1076179"/>
    <lineage>
        <taxon>unclassified sequences</taxon>
        <taxon>metagenomes</taxon>
        <taxon>ecological metagenomes</taxon>
    </lineage>
</organism>
<dbReference type="PANTHER" id="PTHR41287">
    <property type="match status" value="1"/>
</dbReference>
<proteinExistence type="predicted"/>
<evidence type="ECO:0000259" key="1">
    <source>
        <dbReference type="Pfam" id="PF20441"/>
    </source>
</evidence>
<dbReference type="PANTHER" id="PTHR41287:SF1">
    <property type="entry name" value="PROTEIN YMFN"/>
    <property type="match status" value="1"/>
</dbReference>
<name>A0A645GPP9_9ZZZZ</name>